<dbReference type="Proteomes" id="UP000008721">
    <property type="component" value="Chromosome"/>
</dbReference>
<dbReference type="PANTHER" id="PTHR35271">
    <property type="entry name" value="ABC TRANSPORTER, SUBSTRATE-BINDING LIPOPROTEIN-RELATED"/>
    <property type="match status" value="1"/>
</dbReference>
<evidence type="ECO:0000256" key="1">
    <source>
        <dbReference type="SAM" id="Phobius"/>
    </source>
</evidence>
<proteinExistence type="predicted"/>
<gene>
    <name evidence="2" type="ordered locus">Sulku_1454</name>
</gene>
<dbReference type="Pfam" id="PF04392">
    <property type="entry name" value="ABC_sub_bind"/>
    <property type="match status" value="1"/>
</dbReference>
<keyword evidence="3" id="KW-1185">Reference proteome</keyword>
<keyword evidence="1" id="KW-0472">Membrane</keyword>
<protein>
    <submittedName>
        <fullName evidence="2">Diguanylate cyclase/phosphodiesterase</fullName>
    </submittedName>
</protein>
<sequence length="387" mass="44941">MFKSIVLIALLFLSLHGNTAVKKRIFILHSYSQEYEWTKRQNESFVSELKDNFPLPIEISVEYLDTKRLEFSEEYQKFFLTYLETKYKNYLPDAVYVTDDNALKFFLNHGNRLFRHSPVFFSGVNDLSLAKTIDPLRYTGVYETKDIVQNIELIRQFSPQTRDIWILGDDSTTYKSIEADIRKHLVNYPKYTFHIIASAHIHDIIEKLPNTPQSFVLLTTIGGWNDEDGHNLTLKESIEHLTQNPNLIVCSMEDAYVTGGVIGGFVTSGTSQGKHAADLVVRYLKGEDLKSIHSVLKSPNIYMFDHDAFKNSRLILSEYTVRDAVILHKEKSFFERFHEIILDVTFITFVLFFVFIVAVIFMLHQKNNQIETLKIALREKNSEEQND</sequence>
<dbReference type="Gene3D" id="3.40.50.2300">
    <property type="match status" value="2"/>
</dbReference>
<dbReference type="InterPro" id="IPR007487">
    <property type="entry name" value="ABC_transpt-TYRBP-like"/>
</dbReference>
<name>E4TZA1_SULKY</name>
<accession>E4TZA1</accession>
<dbReference type="AlphaFoldDB" id="E4TZA1"/>
<keyword evidence="1" id="KW-1133">Transmembrane helix</keyword>
<evidence type="ECO:0000313" key="2">
    <source>
        <dbReference type="EMBL" id="ADR34116.1"/>
    </source>
</evidence>
<feature type="transmembrane region" description="Helical" evidence="1">
    <location>
        <begin position="340"/>
        <end position="363"/>
    </location>
</feature>
<dbReference type="HOGENOM" id="CLU_647086_0_0_7"/>
<dbReference type="eggNOG" id="COG2984">
    <property type="taxonomic scope" value="Bacteria"/>
</dbReference>
<dbReference type="PANTHER" id="PTHR35271:SF1">
    <property type="entry name" value="ABC TRANSPORTER, SUBSTRATE-BINDING LIPOPROTEIN"/>
    <property type="match status" value="1"/>
</dbReference>
<reference evidence="2 3" key="1">
    <citation type="journal article" date="2012" name="Stand. Genomic Sci.">
        <title>Complete genome sequence of the sulfur compounds oxidizing chemolithoautotroph Sulfuricurvum kujiense type strain (YK-1(T)).</title>
        <authorList>
            <person name="Han C."/>
            <person name="Kotsyurbenko O."/>
            <person name="Chertkov O."/>
            <person name="Held B."/>
            <person name="Lapidus A."/>
            <person name="Nolan M."/>
            <person name="Lucas S."/>
            <person name="Hammon N."/>
            <person name="Deshpande S."/>
            <person name="Cheng J.F."/>
            <person name="Tapia R."/>
            <person name="Goodwin L.A."/>
            <person name="Pitluck S."/>
            <person name="Liolios K."/>
            <person name="Pagani I."/>
            <person name="Ivanova N."/>
            <person name="Mavromatis K."/>
            <person name="Mikhailova N."/>
            <person name="Pati A."/>
            <person name="Chen A."/>
            <person name="Palaniappan K."/>
            <person name="Land M."/>
            <person name="Hauser L."/>
            <person name="Chang Y.J."/>
            <person name="Jeffries C.D."/>
            <person name="Brambilla E.M."/>
            <person name="Rohde M."/>
            <person name="Spring S."/>
            <person name="Sikorski J."/>
            <person name="Goker M."/>
            <person name="Woyke T."/>
            <person name="Bristow J."/>
            <person name="Eisen J.A."/>
            <person name="Markowitz V."/>
            <person name="Hugenholtz P."/>
            <person name="Kyrpides N.C."/>
            <person name="Klenk H.P."/>
            <person name="Detter J.C."/>
        </authorList>
    </citation>
    <scope>NUCLEOTIDE SEQUENCE [LARGE SCALE GENOMIC DNA]</scope>
    <source>
        <strain evidence="3">ATCC BAA-921 / DSM 16994 / JCM 11577 / YK-1</strain>
    </source>
</reference>
<organism evidence="2 3">
    <name type="scientific">Sulfuricurvum kujiense (strain ATCC BAA-921 / DSM 16994 / JCM 11577 / YK-1)</name>
    <dbReference type="NCBI Taxonomy" id="709032"/>
    <lineage>
        <taxon>Bacteria</taxon>
        <taxon>Pseudomonadati</taxon>
        <taxon>Campylobacterota</taxon>
        <taxon>Epsilonproteobacteria</taxon>
        <taxon>Campylobacterales</taxon>
        <taxon>Sulfurimonadaceae</taxon>
        <taxon>Sulfuricurvum</taxon>
    </lineage>
</organism>
<dbReference type="KEGG" id="sku:Sulku_1454"/>
<dbReference type="EMBL" id="CP002355">
    <property type="protein sequence ID" value="ADR34116.1"/>
    <property type="molecule type" value="Genomic_DNA"/>
</dbReference>
<dbReference type="STRING" id="709032.Sulku_1454"/>
<keyword evidence="1" id="KW-0812">Transmembrane</keyword>
<evidence type="ECO:0000313" key="3">
    <source>
        <dbReference type="Proteomes" id="UP000008721"/>
    </source>
</evidence>